<protein>
    <submittedName>
        <fullName evidence="1">DUF1852 domain-containing protein</fullName>
    </submittedName>
</protein>
<evidence type="ECO:0000313" key="2">
    <source>
        <dbReference type="Proteomes" id="UP000315235"/>
    </source>
</evidence>
<dbReference type="PIRSF" id="PIRSF034367">
    <property type="entry name" value="DUF1852"/>
    <property type="match status" value="1"/>
</dbReference>
<proteinExistence type="predicted"/>
<dbReference type="OrthoDB" id="6298442at2"/>
<evidence type="ECO:0000313" key="1">
    <source>
        <dbReference type="EMBL" id="TRX76551.1"/>
    </source>
</evidence>
<dbReference type="RefSeq" id="WP_143486182.1">
    <property type="nucleotide sequence ID" value="NZ_VJOY01000001.1"/>
</dbReference>
<organism evidence="1 2">
    <name type="scientific">Pseudomonas mangiferae</name>
    <dbReference type="NCBI Taxonomy" id="2593654"/>
    <lineage>
        <taxon>Bacteria</taxon>
        <taxon>Pseudomonadati</taxon>
        <taxon>Pseudomonadota</taxon>
        <taxon>Gammaproteobacteria</taxon>
        <taxon>Pseudomonadales</taxon>
        <taxon>Pseudomonadaceae</taxon>
        <taxon>Pseudomonas</taxon>
    </lineage>
</organism>
<dbReference type="Proteomes" id="UP000315235">
    <property type="component" value="Unassembled WGS sequence"/>
</dbReference>
<dbReference type="InterPro" id="IPR015004">
    <property type="entry name" value="MesX"/>
</dbReference>
<reference evidence="1 2" key="1">
    <citation type="submission" date="2019-07" db="EMBL/GenBank/DDBJ databases">
        <title>Pseudomonas mangiferae sp. nov., isolated from bark of mango tree in Thailand.</title>
        <authorList>
            <person name="Srisuk N."/>
            <person name="Anurat P."/>
        </authorList>
    </citation>
    <scope>NUCLEOTIDE SEQUENCE [LARGE SCALE GENOMIC DNA]</scope>
    <source>
        <strain evidence="1 2">DMKU_BBB3-04</strain>
    </source>
</reference>
<dbReference type="EMBL" id="VJOY01000001">
    <property type="protein sequence ID" value="TRX76551.1"/>
    <property type="molecule type" value="Genomic_DNA"/>
</dbReference>
<accession>A0A553H466</accession>
<keyword evidence="2" id="KW-1185">Reference proteome</keyword>
<dbReference type="AlphaFoldDB" id="A0A553H466"/>
<sequence>MNKDFTFSVKRIRFDEHYRPSDSTRLTTNFANLARGEHRQENLRNALRMIDNRFNTLAQWDNPQGDRYAVELEIVSVDMYMGVSGGDDSFPAIEVLQTSIVDKTGNKRIEGIVGNNFSSYVRDYDFSVLLLKHNQDQQKFGIPDDFGDLHGKLFKHFLNSDVYRQNFSKPPVICLSVSDNKVYRRTENQHPVLGIEYQPNESSLTERYFKKMGLQVRYFMPAGSVAPLAFYFFGDLLNDYTALELISTISTMETFQKIYRPEIYNANAPAAQCYQPSLKNQDHSLTRVIYDREERSRLAVEQGRFTEEHFIKPYRTVLEQWSAGCVL</sequence>
<gene>
    <name evidence="1" type="ORF">FM069_00570</name>
</gene>
<comment type="caution">
    <text evidence="1">The sequence shown here is derived from an EMBL/GenBank/DDBJ whole genome shotgun (WGS) entry which is preliminary data.</text>
</comment>
<dbReference type="Pfam" id="PF08908">
    <property type="entry name" value="MesX"/>
    <property type="match status" value="1"/>
</dbReference>
<name>A0A553H466_9PSED</name>